<evidence type="ECO:0000313" key="1">
    <source>
        <dbReference type="EnsemblPlants" id="OPUNC07G02930.1"/>
    </source>
</evidence>
<dbReference type="Proteomes" id="UP000026962">
    <property type="component" value="Chromosome 7"/>
</dbReference>
<sequence length="86" mass="8888">MAGRACPGGAYGLLCAASLNGDEQRAKCRGLIHTAIVAGYSTSTVVPASAVVAAPSPDALMQHVWRSQTSNSKAKQEEFSALNLIN</sequence>
<dbReference type="EnsemblPlants" id="OPUNC07G02930.1">
    <property type="protein sequence ID" value="OPUNC07G02930.1"/>
    <property type="gene ID" value="OPUNC07G02930"/>
</dbReference>
<keyword evidence="2" id="KW-1185">Reference proteome</keyword>
<proteinExistence type="predicted"/>
<dbReference type="Gramene" id="OPUNC07G02930.1">
    <property type="protein sequence ID" value="OPUNC07G02930.1"/>
    <property type="gene ID" value="OPUNC07G02930"/>
</dbReference>
<evidence type="ECO:0000313" key="2">
    <source>
        <dbReference type="Proteomes" id="UP000026962"/>
    </source>
</evidence>
<dbReference type="AlphaFoldDB" id="A0A0E0LH46"/>
<organism evidence="1">
    <name type="scientific">Oryza punctata</name>
    <name type="common">Red rice</name>
    <dbReference type="NCBI Taxonomy" id="4537"/>
    <lineage>
        <taxon>Eukaryota</taxon>
        <taxon>Viridiplantae</taxon>
        <taxon>Streptophyta</taxon>
        <taxon>Embryophyta</taxon>
        <taxon>Tracheophyta</taxon>
        <taxon>Spermatophyta</taxon>
        <taxon>Magnoliopsida</taxon>
        <taxon>Liliopsida</taxon>
        <taxon>Poales</taxon>
        <taxon>Poaceae</taxon>
        <taxon>BOP clade</taxon>
        <taxon>Oryzoideae</taxon>
        <taxon>Oryzeae</taxon>
        <taxon>Oryzinae</taxon>
        <taxon>Oryza</taxon>
    </lineage>
</organism>
<protein>
    <submittedName>
        <fullName evidence="1">Uncharacterized protein</fullName>
    </submittedName>
</protein>
<dbReference type="HOGENOM" id="CLU_2501860_0_0_1"/>
<accession>A0A0E0LH46</accession>
<reference evidence="1" key="1">
    <citation type="submission" date="2015-04" db="UniProtKB">
        <authorList>
            <consortium name="EnsemblPlants"/>
        </authorList>
    </citation>
    <scope>IDENTIFICATION</scope>
</reference>
<name>A0A0E0LH46_ORYPU</name>
<reference evidence="1" key="2">
    <citation type="submission" date="2018-05" db="EMBL/GenBank/DDBJ databases">
        <title>OpunRS2 (Oryza punctata Reference Sequence Version 2).</title>
        <authorList>
            <person name="Zhang J."/>
            <person name="Kudrna D."/>
            <person name="Lee S."/>
            <person name="Talag J."/>
            <person name="Welchert J."/>
            <person name="Wing R.A."/>
        </authorList>
    </citation>
    <scope>NUCLEOTIDE SEQUENCE [LARGE SCALE GENOMIC DNA]</scope>
</reference>